<dbReference type="Gramene" id="CDF34191">
    <property type="protein sequence ID" value="CDF34191"/>
    <property type="gene ID" value="CHC_T00010116001"/>
</dbReference>
<evidence type="ECO:0000256" key="5">
    <source>
        <dbReference type="ARBA" id="ARBA00022664"/>
    </source>
</evidence>
<feature type="region of interest" description="Disordered" evidence="12">
    <location>
        <begin position="117"/>
        <end position="246"/>
    </location>
</feature>
<keyword evidence="8 11" id="KW-0508">mRNA splicing</keyword>
<dbReference type="InterPro" id="IPR012677">
    <property type="entry name" value="Nucleotide-bd_a/b_plait_sf"/>
</dbReference>
<dbReference type="PANTHER" id="PTHR18847">
    <property type="entry name" value="20 KD NUCLEAR CAP BINDING PROTEIN"/>
    <property type="match status" value="1"/>
</dbReference>
<evidence type="ECO:0000313" key="14">
    <source>
        <dbReference type="EMBL" id="CDF34191.1"/>
    </source>
</evidence>
<keyword evidence="15" id="KW-1185">Reference proteome</keyword>
<dbReference type="GO" id="GO:0045292">
    <property type="term" value="P:mRNA cis splicing, via spliceosome"/>
    <property type="evidence" value="ECO:0007669"/>
    <property type="project" value="InterPro"/>
</dbReference>
<keyword evidence="9 11" id="KW-0539">Nucleus</keyword>
<evidence type="ECO:0000313" key="15">
    <source>
        <dbReference type="Proteomes" id="UP000012073"/>
    </source>
</evidence>
<dbReference type="PANTHER" id="PTHR18847:SF0">
    <property type="entry name" value="NUCLEAR CAP-BINDING PROTEIN SUBUNIT 2"/>
    <property type="match status" value="1"/>
</dbReference>
<reference evidence="15" key="1">
    <citation type="journal article" date="2013" name="Proc. Natl. Acad. Sci. U.S.A.">
        <title>Genome structure and metabolic features in the red seaweed Chondrus crispus shed light on evolution of the Archaeplastida.</title>
        <authorList>
            <person name="Collen J."/>
            <person name="Porcel B."/>
            <person name="Carre W."/>
            <person name="Ball S.G."/>
            <person name="Chaparro C."/>
            <person name="Tonon T."/>
            <person name="Barbeyron T."/>
            <person name="Michel G."/>
            <person name="Noel B."/>
            <person name="Valentin K."/>
            <person name="Elias M."/>
            <person name="Artiguenave F."/>
            <person name="Arun A."/>
            <person name="Aury J.M."/>
            <person name="Barbosa-Neto J.F."/>
            <person name="Bothwell J.H."/>
            <person name="Bouget F.Y."/>
            <person name="Brillet L."/>
            <person name="Cabello-Hurtado F."/>
            <person name="Capella-Gutierrez S."/>
            <person name="Charrier B."/>
            <person name="Cladiere L."/>
            <person name="Cock J.M."/>
            <person name="Coelho S.M."/>
            <person name="Colleoni C."/>
            <person name="Czjzek M."/>
            <person name="Da Silva C."/>
            <person name="Delage L."/>
            <person name="Denoeud F."/>
            <person name="Deschamps P."/>
            <person name="Dittami S.M."/>
            <person name="Gabaldon T."/>
            <person name="Gachon C.M."/>
            <person name="Groisillier A."/>
            <person name="Herve C."/>
            <person name="Jabbari K."/>
            <person name="Katinka M."/>
            <person name="Kloareg B."/>
            <person name="Kowalczyk N."/>
            <person name="Labadie K."/>
            <person name="Leblanc C."/>
            <person name="Lopez P.J."/>
            <person name="McLachlan D.H."/>
            <person name="Meslet-Cladiere L."/>
            <person name="Moustafa A."/>
            <person name="Nehr Z."/>
            <person name="Nyvall Collen P."/>
            <person name="Panaud O."/>
            <person name="Partensky F."/>
            <person name="Poulain J."/>
            <person name="Rensing S.A."/>
            <person name="Rousvoal S."/>
            <person name="Samson G."/>
            <person name="Symeonidi A."/>
            <person name="Weissenbach J."/>
            <person name="Zambounis A."/>
            <person name="Wincker P."/>
            <person name="Boyen C."/>
        </authorList>
    </citation>
    <scope>NUCLEOTIDE SEQUENCE [LARGE SCALE GENOMIC DNA]</scope>
    <source>
        <strain evidence="15">cv. Stackhouse</strain>
    </source>
</reference>
<dbReference type="GeneID" id="17321725"/>
<dbReference type="EMBL" id="HG001676">
    <property type="protein sequence ID" value="CDF34191.1"/>
    <property type="molecule type" value="Genomic_DNA"/>
</dbReference>
<evidence type="ECO:0000256" key="4">
    <source>
        <dbReference type="ARBA" id="ARBA00022448"/>
    </source>
</evidence>
<keyword evidence="4" id="KW-0813">Transport</keyword>
<dbReference type="SUPFAM" id="SSF54928">
    <property type="entry name" value="RNA-binding domain, RBD"/>
    <property type="match status" value="1"/>
</dbReference>
<keyword evidence="5 11" id="KW-0507">mRNA processing</keyword>
<evidence type="ECO:0000256" key="12">
    <source>
        <dbReference type="SAM" id="MobiDB-lite"/>
    </source>
</evidence>
<protein>
    <recommendedName>
        <fullName evidence="3 11">Nuclear cap-binding protein subunit 2</fullName>
    </recommendedName>
    <alternativeName>
        <fullName evidence="11">20 kDa nuclear cap-binding protein</fullName>
    </alternativeName>
</protein>
<dbReference type="AlphaFoldDB" id="R7Q9W3"/>
<dbReference type="GO" id="GO:0000339">
    <property type="term" value="F:RNA cap binding"/>
    <property type="evidence" value="ECO:0007669"/>
    <property type="project" value="InterPro"/>
</dbReference>
<dbReference type="GO" id="GO:0051028">
    <property type="term" value="P:mRNA transport"/>
    <property type="evidence" value="ECO:0007669"/>
    <property type="project" value="UniProtKB-KW"/>
</dbReference>
<dbReference type="FunFam" id="3.30.70.330:FF:000538">
    <property type="entry name" value="Nuclear cap-binding protein subunit 2"/>
    <property type="match status" value="1"/>
</dbReference>
<dbReference type="InterPro" id="IPR035979">
    <property type="entry name" value="RBD_domain_sf"/>
</dbReference>
<dbReference type="SMR" id="R7Q9W3"/>
<evidence type="ECO:0000259" key="13">
    <source>
        <dbReference type="PROSITE" id="PS50102"/>
    </source>
</evidence>
<proteinExistence type="inferred from homology"/>
<evidence type="ECO:0000256" key="2">
    <source>
        <dbReference type="ARBA" id="ARBA00010725"/>
    </source>
</evidence>
<comment type="subcellular location">
    <subcellularLocation>
        <location evidence="1 11">Nucleus</location>
    </subcellularLocation>
</comment>
<dbReference type="InterPro" id="IPR000504">
    <property type="entry name" value="RRM_dom"/>
</dbReference>
<dbReference type="PROSITE" id="PS50102">
    <property type="entry name" value="RRM"/>
    <property type="match status" value="1"/>
</dbReference>
<dbReference type="STRING" id="2769.R7Q9W3"/>
<dbReference type="OrthoDB" id="201398at2759"/>
<comment type="similarity">
    <text evidence="2 11">Belongs to the RRM NCBP2 family.</text>
</comment>
<dbReference type="RefSeq" id="XP_005714010.1">
    <property type="nucleotide sequence ID" value="XM_005713953.1"/>
</dbReference>
<dbReference type="SMART" id="SM00360">
    <property type="entry name" value="RRM"/>
    <property type="match status" value="1"/>
</dbReference>
<evidence type="ECO:0000256" key="10">
    <source>
        <dbReference type="PROSITE-ProRule" id="PRU00176"/>
    </source>
</evidence>
<name>R7Q9W3_CHOCR</name>
<dbReference type="InterPro" id="IPR034148">
    <property type="entry name" value="NCBP2_RRM"/>
</dbReference>
<feature type="compositionally biased region" description="Basic and acidic residues" evidence="12">
    <location>
        <begin position="224"/>
        <end position="234"/>
    </location>
</feature>
<dbReference type="Pfam" id="PF00076">
    <property type="entry name" value="RRM_1"/>
    <property type="match status" value="1"/>
</dbReference>
<dbReference type="GO" id="GO:0006401">
    <property type="term" value="P:RNA catabolic process"/>
    <property type="evidence" value="ECO:0007669"/>
    <property type="project" value="UniProtKB-ARBA"/>
</dbReference>
<dbReference type="GO" id="GO:0005846">
    <property type="term" value="C:nuclear cap binding complex"/>
    <property type="evidence" value="ECO:0007669"/>
    <property type="project" value="InterPro"/>
</dbReference>
<evidence type="ECO:0000256" key="7">
    <source>
        <dbReference type="ARBA" id="ARBA00022884"/>
    </source>
</evidence>
<evidence type="ECO:0000256" key="3">
    <source>
        <dbReference type="ARBA" id="ARBA00019878"/>
    </source>
</evidence>
<evidence type="ECO:0000256" key="11">
    <source>
        <dbReference type="RuleBase" id="RU364036"/>
    </source>
</evidence>
<dbReference type="CDD" id="cd12240">
    <property type="entry name" value="RRM_NCBP2"/>
    <property type="match status" value="1"/>
</dbReference>
<sequence length="246" mass="26760">MADLYASARKPISLYKDRRYEGGLRERESKLKLSTTLYVGNLSFYTREEQIFDLFSRVGEVKRIIMGLDRIKKTPCGFCFVEYFTRTDAEKSVHFISGTKLDERTIRVDYDIGYSPGRQYGRGRSGGQVRDEHRLDYDPGRGGFGKANQTGMSGMDMDGRDGLGPDMGYPPIGKRHRGDGDHRENGMPPHGGAPTGPQSGHGPPGPGQGATPGAMAVDGAANADGERGGGEGRSARFNKYANGGQD</sequence>
<accession>R7Q9W3</accession>
<evidence type="ECO:0000256" key="6">
    <source>
        <dbReference type="ARBA" id="ARBA00022816"/>
    </source>
</evidence>
<keyword evidence="7 10" id="KW-0694">RNA-binding</keyword>
<evidence type="ECO:0000256" key="9">
    <source>
        <dbReference type="ARBA" id="ARBA00023242"/>
    </source>
</evidence>
<feature type="compositionally biased region" description="Basic and acidic residues" evidence="12">
    <location>
        <begin position="129"/>
        <end position="139"/>
    </location>
</feature>
<gene>
    <name evidence="14" type="ORF">CHC_T00010116001</name>
</gene>
<dbReference type="Gene3D" id="3.30.70.330">
    <property type="match status" value="1"/>
</dbReference>
<dbReference type="InterPro" id="IPR027157">
    <property type="entry name" value="NCBP2"/>
</dbReference>
<keyword evidence="6" id="KW-0509">mRNA transport</keyword>
<evidence type="ECO:0000256" key="8">
    <source>
        <dbReference type="ARBA" id="ARBA00023187"/>
    </source>
</evidence>
<organism evidence="14 15">
    <name type="scientific">Chondrus crispus</name>
    <name type="common">Carrageen Irish moss</name>
    <name type="synonym">Polymorpha crispa</name>
    <dbReference type="NCBI Taxonomy" id="2769"/>
    <lineage>
        <taxon>Eukaryota</taxon>
        <taxon>Rhodophyta</taxon>
        <taxon>Florideophyceae</taxon>
        <taxon>Rhodymeniophycidae</taxon>
        <taxon>Gigartinales</taxon>
        <taxon>Gigartinaceae</taxon>
        <taxon>Chondrus</taxon>
    </lineage>
</organism>
<dbReference type="GO" id="GO:0005634">
    <property type="term" value="C:nucleus"/>
    <property type="evidence" value="ECO:0007669"/>
    <property type="project" value="UniProtKB-SubCell"/>
</dbReference>
<dbReference type="KEGG" id="ccp:CHC_T00010116001"/>
<evidence type="ECO:0000256" key="1">
    <source>
        <dbReference type="ARBA" id="ARBA00004123"/>
    </source>
</evidence>
<feature type="domain" description="RRM" evidence="13">
    <location>
        <begin position="35"/>
        <end position="113"/>
    </location>
</feature>
<dbReference type="Proteomes" id="UP000012073">
    <property type="component" value="Unassembled WGS sequence"/>
</dbReference>
<feature type="compositionally biased region" description="Low complexity" evidence="12">
    <location>
        <begin position="209"/>
        <end position="223"/>
    </location>
</feature>